<keyword evidence="3" id="KW-1185">Reference proteome</keyword>
<reference evidence="2 3" key="1">
    <citation type="submission" date="2019-02" db="EMBL/GenBank/DDBJ databases">
        <title>Deep-cultivation of Planctomycetes and their phenomic and genomic characterization uncovers novel biology.</title>
        <authorList>
            <person name="Wiegand S."/>
            <person name="Jogler M."/>
            <person name="Boedeker C."/>
            <person name="Pinto D."/>
            <person name="Vollmers J."/>
            <person name="Rivas-Marin E."/>
            <person name="Kohn T."/>
            <person name="Peeters S.H."/>
            <person name="Heuer A."/>
            <person name="Rast P."/>
            <person name="Oberbeckmann S."/>
            <person name="Bunk B."/>
            <person name="Jeske O."/>
            <person name="Meyerdierks A."/>
            <person name="Storesund J.E."/>
            <person name="Kallscheuer N."/>
            <person name="Luecker S."/>
            <person name="Lage O.M."/>
            <person name="Pohl T."/>
            <person name="Merkel B.J."/>
            <person name="Hornburger P."/>
            <person name="Mueller R.-W."/>
            <person name="Bruemmer F."/>
            <person name="Labrenz M."/>
            <person name="Spormann A.M."/>
            <person name="Op den Camp H."/>
            <person name="Overmann J."/>
            <person name="Amann R."/>
            <person name="Jetten M.S.M."/>
            <person name="Mascher T."/>
            <person name="Medema M.H."/>
            <person name="Devos D.P."/>
            <person name="Kaster A.-K."/>
            <person name="Ovreas L."/>
            <person name="Rohde M."/>
            <person name="Galperin M.Y."/>
            <person name="Jogler C."/>
        </authorList>
    </citation>
    <scope>NUCLEOTIDE SEQUENCE [LARGE SCALE GENOMIC DNA]</scope>
    <source>
        <strain evidence="2 3">Mal4</strain>
    </source>
</reference>
<dbReference type="AlphaFoldDB" id="A0A517Z1A8"/>
<dbReference type="InterPro" id="IPR051396">
    <property type="entry name" value="Bact_Antivir_Def_Nuclease"/>
</dbReference>
<dbReference type="KEGG" id="mri:Mal4_05350"/>
<organism evidence="2 3">
    <name type="scientific">Maioricimonas rarisocia</name>
    <dbReference type="NCBI Taxonomy" id="2528026"/>
    <lineage>
        <taxon>Bacteria</taxon>
        <taxon>Pseudomonadati</taxon>
        <taxon>Planctomycetota</taxon>
        <taxon>Planctomycetia</taxon>
        <taxon>Planctomycetales</taxon>
        <taxon>Planctomycetaceae</taxon>
        <taxon>Maioricimonas</taxon>
    </lineage>
</organism>
<dbReference type="GO" id="GO:0005524">
    <property type="term" value="F:ATP binding"/>
    <property type="evidence" value="ECO:0007669"/>
    <property type="project" value="InterPro"/>
</dbReference>
<gene>
    <name evidence="2" type="ORF">Mal4_05350</name>
</gene>
<accession>A0A517Z1A8</accession>
<dbReference type="SUPFAM" id="SSF52540">
    <property type="entry name" value="P-loop containing nucleoside triphosphate hydrolases"/>
    <property type="match status" value="1"/>
</dbReference>
<sequence length="565" mass="62511">MAKLLSARLERFKRISDAPIDLKEINVIVGANNSGKSSLIQGLHFAVGVLQTVHLAGWRLRDGTTSVNPNELIYTPSERVYSLGLGGKLTEKPENAITVTFVLDTGDSCTIAIRKGRNRNIAVTLENASAAQQLGSLEEPFTIFSPGLAGISKNESYVSDGVLLRTLARGDANLVLRNILCRLWSTQEWDSFIDDLHNVFPALEIRVGYSEATDEFISVELKAESEWVPIELAGTGILQAIQILSYIHRFKPSLVVLDEPDSHLHPNNQRLLCALLRSIAQDRDVQILLTTHSRHVVDALSGSSHILWARNATIDVATTDDEIGILLDIGALDVKERVSAPNTSAVVLTEDENTRRLEVMLVSSGFDLARTVLIPYYGATQIKNLRPLVKMIQSTAPQARIILHRDRDYLNDDAIDSWQTKVRALNVDPFVTYGTDIESHFVSAEYLARANARELDSFTSIIEDVAKTRREALVEAYVNGLINVARHDGTHGRLNAGKLAATAAETIESNPERFRHGKTMLRGIREIYRQRFAESLRDAIPDESIAVPELQTVATKVFGSCEHRG</sequence>
<feature type="domain" description="ATPase AAA-type core" evidence="1">
    <location>
        <begin position="25"/>
        <end position="298"/>
    </location>
</feature>
<dbReference type="InterPro" id="IPR003959">
    <property type="entry name" value="ATPase_AAA_core"/>
</dbReference>
<proteinExistence type="predicted"/>
<dbReference type="PANTHER" id="PTHR43581">
    <property type="entry name" value="ATP/GTP PHOSPHATASE"/>
    <property type="match status" value="1"/>
</dbReference>
<evidence type="ECO:0000259" key="1">
    <source>
        <dbReference type="Pfam" id="PF13304"/>
    </source>
</evidence>
<dbReference type="PANTHER" id="PTHR43581:SF4">
    <property type="entry name" value="ATP_GTP PHOSPHATASE"/>
    <property type="match status" value="1"/>
</dbReference>
<dbReference type="OrthoDB" id="9814775at2"/>
<dbReference type="RefSeq" id="WP_145366935.1">
    <property type="nucleotide sequence ID" value="NZ_CP036275.1"/>
</dbReference>
<evidence type="ECO:0000313" key="2">
    <source>
        <dbReference type="EMBL" id="QDU36251.1"/>
    </source>
</evidence>
<evidence type="ECO:0000313" key="3">
    <source>
        <dbReference type="Proteomes" id="UP000320496"/>
    </source>
</evidence>
<dbReference type="Pfam" id="PF13304">
    <property type="entry name" value="AAA_21"/>
    <property type="match status" value="1"/>
</dbReference>
<dbReference type="Gene3D" id="3.40.50.300">
    <property type="entry name" value="P-loop containing nucleotide triphosphate hydrolases"/>
    <property type="match status" value="1"/>
</dbReference>
<dbReference type="GO" id="GO:0016887">
    <property type="term" value="F:ATP hydrolysis activity"/>
    <property type="evidence" value="ECO:0007669"/>
    <property type="project" value="InterPro"/>
</dbReference>
<dbReference type="InterPro" id="IPR027417">
    <property type="entry name" value="P-loop_NTPase"/>
</dbReference>
<dbReference type="Proteomes" id="UP000320496">
    <property type="component" value="Chromosome"/>
</dbReference>
<protein>
    <recommendedName>
        <fullName evidence="1">ATPase AAA-type core domain-containing protein</fullName>
    </recommendedName>
</protein>
<dbReference type="EMBL" id="CP036275">
    <property type="protein sequence ID" value="QDU36251.1"/>
    <property type="molecule type" value="Genomic_DNA"/>
</dbReference>
<name>A0A517Z1A8_9PLAN</name>